<comment type="caution">
    <text evidence="9">The sequence shown here is derived from an EMBL/GenBank/DDBJ whole genome shotgun (WGS) entry which is preliminary data.</text>
</comment>
<evidence type="ECO:0000256" key="2">
    <source>
        <dbReference type="ARBA" id="ARBA00006275"/>
    </source>
</evidence>
<dbReference type="EMBL" id="DSDK01000533">
    <property type="protein sequence ID" value="HDR51916.1"/>
    <property type="molecule type" value="Genomic_DNA"/>
</dbReference>
<feature type="domain" description="SusD-like N-terminal" evidence="8">
    <location>
        <begin position="89"/>
        <end position="242"/>
    </location>
</feature>
<dbReference type="InterPro" id="IPR033985">
    <property type="entry name" value="SusD-like_N"/>
</dbReference>
<feature type="signal peptide" evidence="6">
    <location>
        <begin position="1"/>
        <end position="24"/>
    </location>
</feature>
<evidence type="ECO:0000256" key="5">
    <source>
        <dbReference type="ARBA" id="ARBA00023237"/>
    </source>
</evidence>
<keyword evidence="5" id="KW-0998">Cell outer membrane</keyword>
<dbReference type="SUPFAM" id="SSF48452">
    <property type="entry name" value="TPR-like"/>
    <property type="match status" value="1"/>
</dbReference>
<feature type="chain" id="PRO_5033032463" evidence="6">
    <location>
        <begin position="25"/>
        <end position="528"/>
    </location>
</feature>
<feature type="domain" description="RagB/SusD" evidence="7">
    <location>
        <begin position="265"/>
        <end position="526"/>
    </location>
</feature>
<comment type="similarity">
    <text evidence="2">Belongs to the SusD family.</text>
</comment>
<evidence type="ECO:0000256" key="3">
    <source>
        <dbReference type="ARBA" id="ARBA00022729"/>
    </source>
</evidence>
<dbReference type="Gene3D" id="1.25.40.390">
    <property type="match status" value="1"/>
</dbReference>
<reference evidence="9" key="1">
    <citation type="journal article" date="2020" name="mSystems">
        <title>Genome- and Community-Level Interaction Insights into Carbon Utilization and Element Cycling Functions of Hydrothermarchaeota in Hydrothermal Sediment.</title>
        <authorList>
            <person name="Zhou Z."/>
            <person name="Liu Y."/>
            <person name="Xu W."/>
            <person name="Pan J."/>
            <person name="Luo Z.H."/>
            <person name="Li M."/>
        </authorList>
    </citation>
    <scope>NUCLEOTIDE SEQUENCE [LARGE SCALE GENOMIC DNA]</scope>
    <source>
        <strain evidence="9">SpSt-1217</strain>
    </source>
</reference>
<evidence type="ECO:0000256" key="1">
    <source>
        <dbReference type="ARBA" id="ARBA00004442"/>
    </source>
</evidence>
<dbReference type="InterPro" id="IPR012944">
    <property type="entry name" value="SusD_RagB_dom"/>
</dbReference>
<comment type="subcellular location">
    <subcellularLocation>
        <location evidence="1">Cell outer membrane</location>
    </subcellularLocation>
</comment>
<evidence type="ECO:0000313" key="9">
    <source>
        <dbReference type="EMBL" id="HDR51916.1"/>
    </source>
</evidence>
<dbReference type="AlphaFoldDB" id="A0A831LWQ2"/>
<sequence length="528" mass="59889">MKTKYKILTFSLIFAIALGFSSCSEDFLQTVPTDAVSTEIALGSTDNMMLAINGVHRAMYAQNGLISAYAGQQFMIPTAEFGASDALHSAAGNGWHRARAQWTMHTSATRSDVEYSWFFYYNIIGSVNNIINAAEEMQMSQDLHNILGQSYAYRAWAHFQLVQFFGKAYMIGNPSSDLGVPIMLATEPPYEGLPRNTVQEVYTQIKADLSEAITHFGGASARADLSHLNIDVAKGIAARVYLTSGDWANAEKFAREARQGYDIMSESQYKSRFNNWNNPEWMWGSKIIQDQTAYYYSYFYYIGNSFNGSQNRSNPKFMNHKLYDMMSETDYRRDLILKDAPNTFYAWDKGDNAGRYADKAEFDAAVAEYRTIVNNSSAHNMVPYMHIKLGQSNGPTIDPMDVIHMRASEMYLIEAEALARQNKNTEAQDVLYALVSERDSGYEKSTNTGQALVDEILVQRRIELFFEGHRWFDMLRNDEELDLEGSGANPDLYLDGYKQARPSVNPKWVFLIPQREIDANPNIVQNQH</sequence>
<protein>
    <submittedName>
        <fullName evidence="9">RagB/SusD family nutrient uptake outer membrane protein</fullName>
    </submittedName>
</protein>
<accession>A0A831LWQ2</accession>
<dbReference type="InterPro" id="IPR011990">
    <property type="entry name" value="TPR-like_helical_dom_sf"/>
</dbReference>
<evidence type="ECO:0000256" key="6">
    <source>
        <dbReference type="SAM" id="SignalP"/>
    </source>
</evidence>
<organism evidence="9">
    <name type="scientific">Mariniphaga anaerophila</name>
    <dbReference type="NCBI Taxonomy" id="1484053"/>
    <lineage>
        <taxon>Bacteria</taxon>
        <taxon>Pseudomonadati</taxon>
        <taxon>Bacteroidota</taxon>
        <taxon>Bacteroidia</taxon>
        <taxon>Marinilabiliales</taxon>
        <taxon>Prolixibacteraceae</taxon>
        <taxon>Mariniphaga</taxon>
    </lineage>
</organism>
<evidence type="ECO:0000259" key="8">
    <source>
        <dbReference type="Pfam" id="PF14322"/>
    </source>
</evidence>
<dbReference type="Pfam" id="PF14322">
    <property type="entry name" value="SusD-like_3"/>
    <property type="match status" value="1"/>
</dbReference>
<gene>
    <name evidence="9" type="ORF">ENN90_09925</name>
</gene>
<name>A0A831LWQ2_9BACT</name>
<evidence type="ECO:0000259" key="7">
    <source>
        <dbReference type="Pfam" id="PF07980"/>
    </source>
</evidence>
<dbReference type="Proteomes" id="UP000886047">
    <property type="component" value="Unassembled WGS sequence"/>
</dbReference>
<evidence type="ECO:0000256" key="4">
    <source>
        <dbReference type="ARBA" id="ARBA00023136"/>
    </source>
</evidence>
<proteinExistence type="inferred from homology"/>
<keyword evidence="4" id="KW-0472">Membrane</keyword>
<dbReference type="Pfam" id="PF07980">
    <property type="entry name" value="SusD_RagB"/>
    <property type="match status" value="1"/>
</dbReference>
<keyword evidence="3 6" id="KW-0732">Signal</keyword>
<dbReference type="PROSITE" id="PS51257">
    <property type="entry name" value="PROKAR_LIPOPROTEIN"/>
    <property type="match status" value="1"/>
</dbReference>
<dbReference type="GO" id="GO:0009279">
    <property type="term" value="C:cell outer membrane"/>
    <property type="evidence" value="ECO:0007669"/>
    <property type="project" value="UniProtKB-SubCell"/>
</dbReference>